<dbReference type="Gene3D" id="3.20.70.20">
    <property type="match status" value="3"/>
</dbReference>
<accession>A0A381V2S7</accession>
<keyword evidence="3" id="KW-0560">Oxidoreductase</keyword>
<dbReference type="SUPFAM" id="SSF51998">
    <property type="entry name" value="PFL-like glycyl radical enzymes"/>
    <property type="match status" value="1"/>
</dbReference>
<comment type="cofactor">
    <cofactor evidence="1">
        <name>adenosylcob(III)alamin</name>
        <dbReference type="ChEBI" id="CHEBI:18408"/>
    </cofactor>
</comment>
<name>A0A381V2S7_9ZZZZ</name>
<feature type="domain" description="B12-dependent ribonucleotide reductase insertion" evidence="5">
    <location>
        <begin position="137"/>
        <end position="235"/>
    </location>
</feature>
<keyword evidence="2" id="KW-0846">Cobalamin</keyword>
<evidence type="ECO:0000256" key="3">
    <source>
        <dbReference type="ARBA" id="ARBA00023002"/>
    </source>
</evidence>
<keyword evidence="4" id="KW-0170">Cobalt</keyword>
<evidence type="ECO:0000259" key="5">
    <source>
        <dbReference type="Pfam" id="PF21995"/>
    </source>
</evidence>
<sequence length="778" mass="88475">MKPTFFPNVRSFHPGMGQAVAERTVLRRKPNGEWENWHDVANRVAMGNSLLCPKEGDKDREFRLLKKHIAKASLLMSGRHLQHGDEKQPERNMEVFTNCATSSTSFLLFYLLLNGSGVGRCYDDDMMLVDWNNAPQLRCVLDESHPDFDYSAHTSLRDGKHKYGQGANTLWYEIPDSREGWAQALELWENAAFEKIHKDKMLVLDFSKIRAKGTPIGGMQNRPASGPVSLLNAFEKCATIKDAGMEPWRQAMYVDHYMAECVLVGGARRAARMSTKTWKDKTVLEFITVKRPIEYIGLNMESIVQYNKESAYPPMGFLWSSNNSVTTDKEFWNRVNMKRVNTKYNEELTKHARAVFKLLTEASYADGTGEPGILNSDMLVQNDEGWDDLNRGDYAGSPKYVLREDTQILMSRLAKRAKKKKYHTITNPCGEIALNVLGGFCVIADVVPFHADTLDEAEEAFRVATRALLRVNGMKSIYGKEVKRTNRIGVGMTGVHEFAWKFFKFGFRDLLDEEKSKDFWMALARFNRAVKDEAKKYSAYLGQSVPHTMTTIKPAGTTSKLFGLTEGWHLPALAWYMRWVQFRNDDPLVEEYKKNGYPHKELVQYSGTTVIGFPTEPVIASLGLGDKFVTAGQATPDEQYTWLKLGEKYWIQGVNEDGSLADDVGNQISYTLKYVPEIVDYKHFKDMMLKHQSTVRACSVMPQADISAYEYQPEEAVSKFKYEEISRAIAVAMTEDIGREHIDCGVVPGGCPIDFDEEQKQWELEEEDPKTTLLKEVA</sequence>
<evidence type="ECO:0000256" key="1">
    <source>
        <dbReference type="ARBA" id="ARBA00001922"/>
    </source>
</evidence>
<evidence type="ECO:0000256" key="4">
    <source>
        <dbReference type="ARBA" id="ARBA00023285"/>
    </source>
</evidence>
<proteinExistence type="predicted"/>
<dbReference type="Gene3D" id="3.30.1620.10">
    <property type="entry name" value="b-12 dependent (class ii) ribonucleotide reductase, Chain A, Domain 2"/>
    <property type="match status" value="1"/>
</dbReference>
<dbReference type="AlphaFoldDB" id="A0A381V2S7"/>
<organism evidence="6">
    <name type="scientific">marine metagenome</name>
    <dbReference type="NCBI Taxonomy" id="408172"/>
    <lineage>
        <taxon>unclassified sequences</taxon>
        <taxon>metagenomes</taxon>
        <taxon>ecological metagenomes</taxon>
    </lineage>
</organism>
<reference evidence="6" key="1">
    <citation type="submission" date="2018-05" db="EMBL/GenBank/DDBJ databases">
        <authorList>
            <person name="Lanie J.A."/>
            <person name="Ng W.-L."/>
            <person name="Kazmierczak K.M."/>
            <person name="Andrzejewski T.M."/>
            <person name="Davidsen T.M."/>
            <person name="Wayne K.J."/>
            <person name="Tettelin H."/>
            <person name="Glass J.I."/>
            <person name="Rusch D."/>
            <person name="Podicherti R."/>
            <person name="Tsui H.-C.T."/>
            <person name="Winkler M.E."/>
        </authorList>
    </citation>
    <scope>NUCLEOTIDE SEQUENCE</scope>
</reference>
<dbReference type="Pfam" id="PF21995">
    <property type="entry name" value="RNR-II_ins_dom"/>
    <property type="match status" value="1"/>
</dbReference>
<dbReference type="PANTHER" id="PTHR43371:SF1">
    <property type="entry name" value="RIBONUCLEOSIDE-DIPHOSPHATE REDUCTASE"/>
    <property type="match status" value="1"/>
</dbReference>
<gene>
    <name evidence="6" type="ORF">METZ01_LOCUS87543</name>
</gene>
<dbReference type="EMBL" id="UINC01007704">
    <property type="protein sequence ID" value="SVA34689.1"/>
    <property type="molecule type" value="Genomic_DNA"/>
</dbReference>
<protein>
    <recommendedName>
        <fullName evidence="5">B12-dependent ribonucleotide reductase insertion domain-containing protein</fullName>
    </recommendedName>
</protein>
<dbReference type="InterPro" id="IPR050862">
    <property type="entry name" value="RdRp_reductase_class-2"/>
</dbReference>
<dbReference type="GO" id="GO:0031419">
    <property type="term" value="F:cobalamin binding"/>
    <property type="evidence" value="ECO:0007669"/>
    <property type="project" value="UniProtKB-KW"/>
</dbReference>
<dbReference type="InterPro" id="IPR054158">
    <property type="entry name" value="RNR-II_ins_dom"/>
</dbReference>
<dbReference type="GO" id="GO:0004748">
    <property type="term" value="F:ribonucleoside-diphosphate reductase activity, thioredoxin disulfide as acceptor"/>
    <property type="evidence" value="ECO:0007669"/>
    <property type="project" value="TreeGrafter"/>
</dbReference>
<dbReference type="PANTHER" id="PTHR43371">
    <property type="entry name" value="VITAMIN B12-DEPENDENT RIBONUCLEOTIDE REDUCTASE"/>
    <property type="match status" value="1"/>
</dbReference>
<evidence type="ECO:0000256" key="2">
    <source>
        <dbReference type="ARBA" id="ARBA00022628"/>
    </source>
</evidence>
<evidence type="ECO:0000313" key="6">
    <source>
        <dbReference type="EMBL" id="SVA34689.1"/>
    </source>
</evidence>